<reference evidence="1" key="1">
    <citation type="journal article" date="2017" name="Proc. Natl. Acad. Sci. U.S.A.">
        <title>Comparative genomics uncovers the prolific and distinctive metabolic potential of the cyanobacterial genus Moorea.</title>
        <authorList>
            <person name="Leao T."/>
            <person name="Castelao G."/>
            <person name="Korobeynikov A."/>
            <person name="Monroe E.A."/>
            <person name="Podell S."/>
            <person name="Glukhov E."/>
            <person name="Allen E.E."/>
            <person name="Gerwick W.H."/>
            <person name="Gerwick L."/>
        </authorList>
    </citation>
    <scope>NUCLEOTIDE SEQUENCE</scope>
    <source>
        <strain evidence="1">JHB</strain>
    </source>
</reference>
<protein>
    <submittedName>
        <fullName evidence="1">Uncharacterized protein</fullName>
    </submittedName>
</protein>
<sequence length="48" mass="5570">MMLLSKITETQVFPIPDSRFPIPDSRYKHKLTKKIAVEILSTASEFNF</sequence>
<name>A0A9Q9UV96_MOOP1</name>
<dbReference type="AlphaFoldDB" id="A0A9Q9UV96"/>
<organism evidence="1">
    <name type="scientific">Moorena producens (strain JHB)</name>
    <dbReference type="NCBI Taxonomy" id="1454205"/>
    <lineage>
        <taxon>Bacteria</taxon>
        <taxon>Bacillati</taxon>
        <taxon>Cyanobacteriota</taxon>
        <taxon>Cyanophyceae</taxon>
        <taxon>Coleofasciculales</taxon>
        <taxon>Coleofasciculaceae</taxon>
        <taxon>Moorena</taxon>
    </lineage>
</organism>
<dbReference type="Proteomes" id="UP000176944">
    <property type="component" value="Chromosome"/>
</dbReference>
<proteinExistence type="predicted"/>
<gene>
    <name evidence="1" type="ORF">BJP36_40190</name>
</gene>
<dbReference type="EMBL" id="CP017708">
    <property type="protein sequence ID" value="WAN68598.1"/>
    <property type="molecule type" value="Genomic_DNA"/>
</dbReference>
<evidence type="ECO:0000313" key="1">
    <source>
        <dbReference type="EMBL" id="WAN68598.1"/>
    </source>
</evidence>
<reference evidence="1" key="2">
    <citation type="submission" date="2022-10" db="EMBL/GenBank/DDBJ databases">
        <authorList>
            <person name="Ngo T.-E."/>
        </authorList>
    </citation>
    <scope>NUCLEOTIDE SEQUENCE</scope>
    <source>
        <strain evidence="1">JHB</strain>
    </source>
</reference>
<accession>A0A9Q9UV96</accession>